<gene>
    <name evidence="1" type="ORF">F5876DRAFT_67706</name>
</gene>
<dbReference type="EMBL" id="MU795262">
    <property type="protein sequence ID" value="KAJ3807935.1"/>
    <property type="molecule type" value="Genomic_DNA"/>
</dbReference>
<organism evidence="1 2">
    <name type="scientific">Lentinula aff. lateritia</name>
    <dbReference type="NCBI Taxonomy" id="2804960"/>
    <lineage>
        <taxon>Eukaryota</taxon>
        <taxon>Fungi</taxon>
        <taxon>Dikarya</taxon>
        <taxon>Basidiomycota</taxon>
        <taxon>Agaricomycotina</taxon>
        <taxon>Agaricomycetes</taxon>
        <taxon>Agaricomycetidae</taxon>
        <taxon>Agaricales</taxon>
        <taxon>Marasmiineae</taxon>
        <taxon>Omphalotaceae</taxon>
        <taxon>Lentinula</taxon>
    </lineage>
</organism>
<evidence type="ECO:0000313" key="2">
    <source>
        <dbReference type="Proteomes" id="UP001163835"/>
    </source>
</evidence>
<sequence>MSQFNYLPNSLPSSTFKSCVNPNGIYDCLAKLFAEIGAIALVNTEINQDFFPHNFGESWLMNYSYRDSNSSLFSANVFGEIVGEAHGMFLSAQADYTKMKVLACPSFATPPITNLFYNQLYTLDSIHNEDKKGEIRSGLSVDAKEIAKSICTGGELDVIILTGLPLYSVFKKGKSSGKDNNLTAATPPCRTLKKRSLTAASNEDLPLLPIASEAVLPTAEKQLVWPTAEDIFVGAEYNHQLMPDFGGPVFAFVKVKLIQLDWRDLGTLVVANMSIQVYVMISKNGDGTVQKIYYAILNSLWIMAGSDVLIMPPVPVLPRTLLASQNSNQTAATPALAALNFNLENTPGTFLASHASSNTPGSDTTVDGDNLDPTFDRELERTVNGGGLEASNVEDRLSPKKKLRK</sequence>
<evidence type="ECO:0000313" key="1">
    <source>
        <dbReference type="EMBL" id="KAJ3807935.1"/>
    </source>
</evidence>
<reference evidence="1" key="1">
    <citation type="submission" date="2022-09" db="EMBL/GenBank/DDBJ databases">
        <title>A Global Phylogenomic Analysis of the Shiitake Genus Lentinula.</title>
        <authorList>
            <consortium name="DOE Joint Genome Institute"/>
            <person name="Sierra-Patev S."/>
            <person name="Min B."/>
            <person name="Naranjo-Ortiz M."/>
            <person name="Looney B."/>
            <person name="Konkel Z."/>
            <person name="Slot J.C."/>
            <person name="Sakamoto Y."/>
            <person name="Steenwyk J.L."/>
            <person name="Rokas A."/>
            <person name="Carro J."/>
            <person name="Camarero S."/>
            <person name="Ferreira P."/>
            <person name="Molpeceres G."/>
            <person name="Ruiz-Duenas F.J."/>
            <person name="Serrano A."/>
            <person name="Henrissat B."/>
            <person name="Drula E."/>
            <person name="Hughes K.W."/>
            <person name="Mata J.L."/>
            <person name="Ishikawa N.K."/>
            <person name="Vargas-Isla R."/>
            <person name="Ushijima S."/>
            <person name="Smith C.A."/>
            <person name="Ahrendt S."/>
            <person name="Andreopoulos W."/>
            <person name="He G."/>
            <person name="Labutti K."/>
            <person name="Lipzen A."/>
            <person name="Ng V."/>
            <person name="Riley R."/>
            <person name="Sandor L."/>
            <person name="Barry K."/>
            <person name="Martinez A.T."/>
            <person name="Xiao Y."/>
            <person name="Gibbons J.G."/>
            <person name="Terashima K."/>
            <person name="Grigoriev I.V."/>
            <person name="Hibbett D.S."/>
        </authorList>
    </citation>
    <scope>NUCLEOTIDE SEQUENCE</scope>
    <source>
        <strain evidence="1">TMI1499</strain>
    </source>
</reference>
<comment type="caution">
    <text evidence="1">The sequence shown here is derived from an EMBL/GenBank/DDBJ whole genome shotgun (WGS) entry which is preliminary data.</text>
</comment>
<keyword evidence="2" id="KW-1185">Reference proteome</keyword>
<proteinExistence type="predicted"/>
<dbReference type="Proteomes" id="UP001163835">
    <property type="component" value="Unassembled WGS sequence"/>
</dbReference>
<name>A0ACC1TT39_9AGAR</name>
<accession>A0ACC1TT39</accession>
<protein>
    <submittedName>
        <fullName evidence="1">Uncharacterized protein</fullName>
    </submittedName>
</protein>